<dbReference type="GO" id="GO:0031543">
    <property type="term" value="F:peptidyl-proline dioxygenase activity"/>
    <property type="evidence" value="ECO:0007669"/>
    <property type="project" value="UniProtKB-ARBA"/>
</dbReference>
<keyword evidence="5" id="KW-0223">Dioxygenase</keyword>
<comment type="similarity">
    <text evidence="2">Belongs to the TPA1 family.</text>
</comment>
<keyword evidence="12" id="KW-1185">Reference proteome</keyword>
<dbReference type="Pfam" id="PF13661">
    <property type="entry name" value="2OG-FeII_Oxy_4"/>
    <property type="match status" value="1"/>
</dbReference>
<keyword evidence="7" id="KW-0408">Iron</keyword>
<keyword evidence="6" id="KW-0560">Oxidoreductase</keyword>
<dbReference type="PROSITE" id="PS51471">
    <property type="entry name" value="FE2OG_OXY"/>
    <property type="match status" value="1"/>
</dbReference>
<evidence type="ECO:0000256" key="4">
    <source>
        <dbReference type="ARBA" id="ARBA00022896"/>
    </source>
</evidence>
<evidence type="ECO:0000256" key="7">
    <source>
        <dbReference type="ARBA" id="ARBA00023004"/>
    </source>
</evidence>
<dbReference type="PANTHER" id="PTHR12117">
    <property type="entry name" value="HISTONE ACETYLTRANSFERASE COMPLEX"/>
    <property type="match status" value="1"/>
</dbReference>
<dbReference type="Proteomes" id="UP001374579">
    <property type="component" value="Unassembled WGS sequence"/>
</dbReference>
<gene>
    <name evidence="11" type="ORF">V1264_023248</name>
</gene>
<dbReference type="Gene3D" id="2.60.120.620">
    <property type="entry name" value="q2cbj1_9rhob like domain"/>
    <property type="match status" value="2"/>
</dbReference>
<dbReference type="InterPro" id="IPR006620">
    <property type="entry name" value="Pro_4_hyd_alph"/>
</dbReference>
<dbReference type="InterPro" id="IPR051842">
    <property type="entry name" value="uS12_prolyl_hydroxylase"/>
</dbReference>
<dbReference type="GO" id="GO:0006449">
    <property type="term" value="P:regulation of translational termination"/>
    <property type="evidence" value="ECO:0007669"/>
    <property type="project" value="TreeGrafter"/>
</dbReference>
<dbReference type="GO" id="GO:0031418">
    <property type="term" value="F:L-ascorbic acid binding"/>
    <property type="evidence" value="ECO:0007669"/>
    <property type="project" value="UniProtKB-KW"/>
</dbReference>
<evidence type="ECO:0000313" key="11">
    <source>
        <dbReference type="EMBL" id="KAK7100266.1"/>
    </source>
</evidence>
<dbReference type="GO" id="GO:0005506">
    <property type="term" value="F:iron ion binding"/>
    <property type="evidence" value="ECO:0007669"/>
    <property type="project" value="InterPro"/>
</dbReference>
<evidence type="ECO:0000256" key="2">
    <source>
        <dbReference type="ARBA" id="ARBA00007443"/>
    </source>
</evidence>
<organism evidence="11 12">
    <name type="scientific">Littorina saxatilis</name>
    <dbReference type="NCBI Taxonomy" id="31220"/>
    <lineage>
        <taxon>Eukaryota</taxon>
        <taxon>Metazoa</taxon>
        <taxon>Spiralia</taxon>
        <taxon>Lophotrochozoa</taxon>
        <taxon>Mollusca</taxon>
        <taxon>Gastropoda</taxon>
        <taxon>Caenogastropoda</taxon>
        <taxon>Littorinimorpha</taxon>
        <taxon>Littorinoidea</taxon>
        <taxon>Littorinidae</taxon>
        <taxon>Littorina</taxon>
    </lineage>
</organism>
<comment type="cofactor">
    <cofactor evidence="1">
        <name>L-ascorbate</name>
        <dbReference type="ChEBI" id="CHEBI:38290"/>
    </cofactor>
</comment>
<dbReference type="InterPro" id="IPR019601">
    <property type="entry name" value="Oxoglutarate/Fe-dep_Oase_C"/>
</dbReference>
<evidence type="ECO:0000256" key="5">
    <source>
        <dbReference type="ARBA" id="ARBA00022964"/>
    </source>
</evidence>
<dbReference type="SMART" id="SM00702">
    <property type="entry name" value="P4Hc"/>
    <property type="match status" value="1"/>
</dbReference>
<dbReference type="AlphaFoldDB" id="A0AAN9B7Z3"/>
<sequence length="498" mass="56000">MSFTDLTEVDEPRRKALKTAKVANLDKAYATAALKSNFATAFLSKSRSKDDSTGAEVYASPFRHVSLPGFIDDADFIDDLIAELQSLDMQDKNNDLYKFKQSVELKHVNTPCIKAFRNVLQGQVLPWLHDITAFPLNNKIDMFCSNYDYTDTLLCHDDELEERHIAFIYYLVPASWSKEDGGTLDLFDADDKGQPNSIVKSILPVQNQFVFFEVTPASFHQVSEVLTEEKTRLAISGWFHGPPIARPQPYTEPAIPISSCGGIEEMVFFDWINPVYISQEIQNDIRERFESESELELSDFLKDEKYEELVAAMQSDDRAWTHRGPPNKRNYDVCKAENLPAVAQTFAQILRSDAMFLLLSSMTGLQLHDNPAADAEGVANGSDAKGDTAKCRVEAQRFQHGSYTLLHDTDPHAGEMALDLVFFLGGAEWSMDCGGYISYVAKGEDDELLSVSPAPNSLALVYKDRETLRFTKHINHRVTKAKEPQYCTIAASYYENAD</sequence>
<keyword evidence="3" id="KW-0479">Metal-binding</keyword>
<dbReference type="InterPro" id="IPR005123">
    <property type="entry name" value="Oxoglu/Fe-dep_dioxygenase_dom"/>
</dbReference>
<protein>
    <recommendedName>
        <fullName evidence="8">uS12 prolyl 3-hydroxylase</fullName>
    </recommendedName>
</protein>
<evidence type="ECO:0000256" key="8">
    <source>
        <dbReference type="ARBA" id="ARBA00029938"/>
    </source>
</evidence>
<evidence type="ECO:0000256" key="1">
    <source>
        <dbReference type="ARBA" id="ARBA00001961"/>
    </source>
</evidence>
<evidence type="ECO:0000259" key="10">
    <source>
        <dbReference type="PROSITE" id="PS51471"/>
    </source>
</evidence>
<name>A0AAN9B7Z3_9CAEN</name>
<evidence type="ECO:0000256" key="9">
    <source>
        <dbReference type="ARBA" id="ARBA00047444"/>
    </source>
</evidence>
<feature type="domain" description="Fe2OG dioxygenase" evidence="10">
    <location>
        <begin position="138"/>
        <end position="241"/>
    </location>
</feature>
<evidence type="ECO:0000313" key="12">
    <source>
        <dbReference type="Proteomes" id="UP001374579"/>
    </source>
</evidence>
<accession>A0AAN9B7Z3</accession>
<comment type="caution">
    <text evidence="11">The sequence shown here is derived from an EMBL/GenBank/DDBJ whole genome shotgun (WGS) entry which is preliminary data.</text>
</comment>
<comment type="catalytic activity">
    <reaction evidence="9">
        <text>[ribosomal protein uS12]-L-proline + 2-oxoglutarate + O2 = [ribosomal protein uS12]-(3S)-3-hydroxy-L-proline + succinate + CO2</text>
        <dbReference type="Rhea" id="RHEA:54156"/>
        <dbReference type="Rhea" id="RHEA-COMP:13816"/>
        <dbReference type="Rhea" id="RHEA-COMP:13818"/>
        <dbReference type="ChEBI" id="CHEBI:15379"/>
        <dbReference type="ChEBI" id="CHEBI:16526"/>
        <dbReference type="ChEBI" id="CHEBI:16810"/>
        <dbReference type="ChEBI" id="CHEBI:30031"/>
        <dbReference type="ChEBI" id="CHEBI:50342"/>
        <dbReference type="ChEBI" id="CHEBI:85428"/>
    </reaction>
</comment>
<dbReference type="PANTHER" id="PTHR12117:SF0">
    <property type="entry name" value="PROLYL 3-HYDROXYLASE OGFOD1"/>
    <property type="match status" value="1"/>
</dbReference>
<evidence type="ECO:0000256" key="3">
    <source>
        <dbReference type="ARBA" id="ARBA00022723"/>
    </source>
</evidence>
<reference evidence="11 12" key="1">
    <citation type="submission" date="2024-02" db="EMBL/GenBank/DDBJ databases">
        <title>Chromosome-scale genome assembly of the rough periwinkle Littorina saxatilis.</title>
        <authorList>
            <person name="De Jode A."/>
            <person name="Faria R."/>
            <person name="Formenti G."/>
            <person name="Sims Y."/>
            <person name="Smith T.P."/>
            <person name="Tracey A."/>
            <person name="Wood J.M.D."/>
            <person name="Zagrodzka Z.B."/>
            <person name="Johannesson K."/>
            <person name="Butlin R.K."/>
            <person name="Leder E.H."/>
        </authorList>
    </citation>
    <scope>NUCLEOTIDE SEQUENCE [LARGE SCALE GENOMIC DNA]</scope>
    <source>
        <strain evidence="11">Snail1</strain>
        <tissue evidence="11">Muscle</tissue>
    </source>
</reference>
<dbReference type="InterPro" id="IPR039558">
    <property type="entry name" value="TPA1/OFD1_N"/>
</dbReference>
<keyword evidence="4" id="KW-0847">Vitamin C</keyword>
<evidence type="ECO:0000256" key="6">
    <source>
        <dbReference type="ARBA" id="ARBA00023002"/>
    </source>
</evidence>
<dbReference type="GO" id="GO:0005737">
    <property type="term" value="C:cytoplasm"/>
    <property type="evidence" value="ECO:0007669"/>
    <property type="project" value="TreeGrafter"/>
</dbReference>
<proteinExistence type="inferred from homology"/>
<dbReference type="EMBL" id="JBAMIC010000011">
    <property type="protein sequence ID" value="KAK7100266.1"/>
    <property type="molecule type" value="Genomic_DNA"/>
</dbReference>
<dbReference type="Pfam" id="PF10637">
    <property type="entry name" value="Ofd1_CTDD"/>
    <property type="match status" value="1"/>
</dbReference>